<dbReference type="SUPFAM" id="SSF56024">
    <property type="entry name" value="Phospholipase D/nuclease"/>
    <property type="match status" value="2"/>
</dbReference>
<dbReference type="PANTHER" id="PTHR21248">
    <property type="entry name" value="CARDIOLIPIN SYNTHASE"/>
    <property type="match status" value="1"/>
</dbReference>
<dbReference type="GO" id="GO:0016020">
    <property type="term" value="C:membrane"/>
    <property type="evidence" value="ECO:0007669"/>
    <property type="project" value="TreeGrafter"/>
</dbReference>
<dbReference type="AlphaFoldDB" id="A0A1I0H110"/>
<dbReference type="InterPro" id="IPR001736">
    <property type="entry name" value="PLipase_D/transphosphatidylase"/>
</dbReference>
<evidence type="ECO:0000256" key="1">
    <source>
        <dbReference type="SAM" id="MobiDB-lite"/>
    </source>
</evidence>
<dbReference type="PANTHER" id="PTHR21248:SF22">
    <property type="entry name" value="PHOSPHOLIPASE D"/>
    <property type="match status" value="1"/>
</dbReference>
<proteinExistence type="predicted"/>
<dbReference type="SMART" id="SM00155">
    <property type="entry name" value="PLDc"/>
    <property type="match status" value="2"/>
</dbReference>
<dbReference type="PROSITE" id="PS50035">
    <property type="entry name" value="PLD"/>
    <property type="match status" value="1"/>
</dbReference>
<feature type="compositionally biased region" description="Basic and acidic residues" evidence="1">
    <location>
        <begin position="18"/>
        <end position="28"/>
    </location>
</feature>
<dbReference type="CDD" id="cd09110">
    <property type="entry name" value="PLDc_CLS_1"/>
    <property type="match status" value="1"/>
</dbReference>
<dbReference type="Pfam" id="PF13091">
    <property type="entry name" value="PLDc_2"/>
    <property type="match status" value="2"/>
</dbReference>
<dbReference type="Gene3D" id="3.30.870.10">
    <property type="entry name" value="Endonuclease Chain A"/>
    <property type="match status" value="2"/>
</dbReference>
<feature type="region of interest" description="Disordered" evidence="1">
    <location>
        <begin position="1"/>
        <end position="28"/>
    </location>
</feature>
<evidence type="ECO:0000313" key="3">
    <source>
        <dbReference type="EMBL" id="SET77383.1"/>
    </source>
</evidence>
<sequence length="421" mass="47108">MADPLDEVVPQPGAHGWSPEEGRRHEMKGPFHLPKGPDGFSFVLFQSTGVSLQPGHRVDLIENGAVFERMLEDIRKAQQSIHILVYIWRPCDVSDRFVEALRERVSAGVKCRVVVDPVGSEEVRGDKDFDQKVEQRLTECGVEVHYYRPLAGKVLGRLLGRTHQKLVIVDGHIGYTGGFGIWKVWEGDGLEPEQWRDTHIRVEGPSVCQMQLAFSRAWQESGGSLLHPEDLPGPREPGSVRAGFIASAGKLGMTDAERMVRIVIGTARKRLWIANAYFTPPNAIMEQLIHKAHEGVDVRILGPGPVHDVPIIRASQRATYAELLRAGARIWEYQCSMMHAKTLLVDDWLSVVGSTNFDALSLNKLGEGSMVVADEAFAQKLEQGWHRDFEHSREITLATGGTTNPWRRLARRMTQLVGQDR</sequence>
<organism evidence="3 4">
    <name type="scientific">Stigmatella erecta</name>
    <dbReference type="NCBI Taxonomy" id="83460"/>
    <lineage>
        <taxon>Bacteria</taxon>
        <taxon>Pseudomonadati</taxon>
        <taxon>Myxococcota</taxon>
        <taxon>Myxococcia</taxon>
        <taxon>Myxococcales</taxon>
        <taxon>Cystobacterineae</taxon>
        <taxon>Archangiaceae</taxon>
        <taxon>Stigmatella</taxon>
    </lineage>
</organism>
<name>A0A1I0H110_9BACT</name>
<reference evidence="4" key="1">
    <citation type="submission" date="2016-10" db="EMBL/GenBank/DDBJ databases">
        <authorList>
            <person name="Varghese N."/>
            <person name="Submissions S."/>
        </authorList>
    </citation>
    <scope>NUCLEOTIDE SEQUENCE [LARGE SCALE GENOMIC DNA]</scope>
    <source>
        <strain evidence="4">DSM 16858</strain>
    </source>
</reference>
<feature type="domain" description="PLD phosphodiesterase" evidence="2">
    <location>
        <begin position="334"/>
        <end position="361"/>
    </location>
</feature>
<dbReference type="GO" id="GO:0032049">
    <property type="term" value="P:cardiolipin biosynthetic process"/>
    <property type="evidence" value="ECO:0007669"/>
    <property type="project" value="UniProtKB-ARBA"/>
</dbReference>
<accession>A0A1I0H110</accession>
<dbReference type="EMBL" id="FOIJ01000004">
    <property type="protein sequence ID" value="SET77383.1"/>
    <property type="molecule type" value="Genomic_DNA"/>
</dbReference>
<evidence type="ECO:0000259" key="2">
    <source>
        <dbReference type="PROSITE" id="PS50035"/>
    </source>
</evidence>
<dbReference type="Proteomes" id="UP000199181">
    <property type="component" value="Unassembled WGS sequence"/>
</dbReference>
<protein>
    <submittedName>
        <fullName evidence="3">Cardiolipin synthase</fullName>
    </submittedName>
</protein>
<dbReference type="InterPro" id="IPR025202">
    <property type="entry name" value="PLD-like_dom"/>
</dbReference>
<dbReference type="RefSeq" id="WP_093518988.1">
    <property type="nucleotide sequence ID" value="NZ_FOIJ01000004.1"/>
</dbReference>
<keyword evidence="4" id="KW-1185">Reference proteome</keyword>
<dbReference type="CDD" id="cd09159">
    <property type="entry name" value="PLDc_ybhO_like_2"/>
    <property type="match status" value="1"/>
</dbReference>
<gene>
    <name evidence="3" type="ORF">SAMN05443639_104272</name>
</gene>
<dbReference type="GO" id="GO:0008808">
    <property type="term" value="F:cardiolipin synthase activity"/>
    <property type="evidence" value="ECO:0007669"/>
    <property type="project" value="TreeGrafter"/>
</dbReference>
<evidence type="ECO:0000313" key="4">
    <source>
        <dbReference type="Proteomes" id="UP000199181"/>
    </source>
</evidence>